<name>A0A380TEA2_9ZZZZ</name>
<dbReference type="EMBL" id="UIDG01000146">
    <property type="protein sequence ID" value="SUS05998.1"/>
    <property type="molecule type" value="Genomic_DNA"/>
</dbReference>
<sequence>MSFNAATRTFSGTPANGDIGTLSVKVTATDGSAASVSDTFTLSVGNTNDAPTLANAIADQWASDGNAFSFTVPANSFADADVGDTLTYTATLANGDPLPAWLSFNPTTRAFTGTPATGDLGSIDVKVTATDGSAASATDTFTLNVGTVMAAPAPGAAYLLSASSSGTVGDKHSSDPSISADGRYVTFTSGSTNLVSDDTNGVHDVFRKDTLTGDIVRVSTSSAGVQGNGHSTESSISADGRYVTFTSASDNLVAGDTNGATDVFRKDMVTGDIVRVSSDASGAQGLAISAGSSISADGRYVAFRSEASNLVADDTNGRYDAFVKDMQTGAIVRASTNAAGVEGSGHAGTEQQSMSADGRYVVFVSYDTNLIANDNNSVRDVYRKDLLTGEIVRVSEGTGGVQGNGDSQAVSISADGRYVSFLSFSNNFAAGDTNNALDVFRKDLVTGELVRVSQSAAGVGGNGESENSSISADGRYITFTSAASNLVAGDNNNTWDTFRVDMITGEIVRLETGAAGDEGNDPVMTPDGRFVAYRTGVNNWDQTFVVDFALTYNGTAGVDVIAGKDITDTIFGNAGNDLIDGAGGADRITGGAGADKLTGGSGADTFIYKFATDGGDTITGFVSGTDKIEVAAATFGGGLTAGGAVSLVSGASPAATLASGQFLYNTTTGQLYWDADGTGGGAATLIATLTGAPAISASDFTVVATLPPLVIDLGGDGISLISGVSFDFDGDGMLEVGGWASPTDGMLALDRNGNGVIDNGSEISFIGDSAGAQSDLQGLRGFDTNGDGVLSAADDGFNGFSLWRDANSNGVSDAGELVSLTDAGIASISLTGTGDPSNQVNGDIIGYTTVAMTNGATVQAADVMLNYGGDQSAEHFVFDSIETAAVQVAEATHDLKPMPMEGVVMAEAFDFSDLTHAIGATNESGGSVVEFTWAPQPAGDVPGMDAAHLEIGAQGLGMLDYHAQDILQSGQNLALEGITALGTDALRIG</sequence>
<dbReference type="SUPFAM" id="SSF51120">
    <property type="entry name" value="beta-Roll"/>
    <property type="match status" value="1"/>
</dbReference>
<dbReference type="Pfam" id="PF00353">
    <property type="entry name" value="HemolysinCabind"/>
    <property type="match status" value="1"/>
</dbReference>
<dbReference type="Pfam" id="PF07676">
    <property type="entry name" value="PD40"/>
    <property type="match status" value="3"/>
</dbReference>
<evidence type="ECO:0000259" key="1">
    <source>
        <dbReference type="SMART" id="SM00736"/>
    </source>
</evidence>
<dbReference type="Gene3D" id="2.130.10.10">
    <property type="entry name" value="YVTN repeat-like/Quinoprotein amine dehydrogenase"/>
    <property type="match status" value="1"/>
</dbReference>
<dbReference type="SUPFAM" id="SSF82171">
    <property type="entry name" value="DPP6 N-terminal domain-like"/>
    <property type="match status" value="1"/>
</dbReference>
<dbReference type="PANTHER" id="PTHR39431">
    <property type="entry name" value="FRPA/C-RELATED PROTEIN"/>
    <property type="match status" value="1"/>
</dbReference>
<dbReference type="AlphaFoldDB" id="A0A380TEA2"/>
<dbReference type="Gene3D" id="2.60.40.10">
    <property type="entry name" value="Immunoglobulins"/>
    <property type="match status" value="2"/>
</dbReference>
<dbReference type="PRINTS" id="PR00313">
    <property type="entry name" value="CABNDNGRPT"/>
</dbReference>
<dbReference type="InterPro" id="IPR001343">
    <property type="entry name" value="Hemolysn_Ca-bd"/>
</dbReference>
<dbReference type="InterPro" id="IPR006644">
    <property type="entry name" value="Cadg"/>
</dbReference>
<gene>
    <name evidence="2" type="ORF">DF3PB_230001</name>
</gene>
<dbReference type="PROSITE" id="PS00330">
    <property type="entry name" value="HEMOLYSIN_CALCIUM"/>
    <property type="match status" value="2"/>
</dbReference>
<dbReference type="InterPro" id="IPR011659">
    <property type="entry name" value="WD40"/>
</dbReference>
<dbReference type="InterPro" id="IPR013783">
    <property type="entry name" value="Ig-like_fold"/>
</dbReference>
<dbReference type="Gene3D" id="2.150.10.10">
    <property type="entry name" value="Serralysin-like metalloprotease, C-terminal"/>
    <property type="match status" value="1"/>
</dbReference>
<dbReference type="SUPFAM" id="SSF49313">
    <property type="entry name" value="Cadherin-like"/>
    <property type="match status" value="2"/>
</dbReference>
<accession>A0A380TEA2</accession>
<feature type="domain" description="Dystroglycan-type cadherin-like" evidence="1">
    <location>
        <begin position="1"/>
        <end position="51"/>
    </location>
</feature>
<dbReference type="InterPro" id="IPR011049">
    <property type="entry name" value="Serralysin-like_metalloprot_C"/>
</dbReference>
<dbReference type="GO" id="GO:0016020">
    <property type="term" value="C:membrane"/>
    <property type="evidence" value="ECO:0007669"/>
    <property type="project" value="InterPro"/>
</dbReference>
<evidence type="ECO:0000313" key="2">
    <source>
        <dbReference type="EMBL" id="SUS05998.1"/>
    </source>
</evidence>
<feature type="domain" description="Dystroglycan-type cadherin-like" evidence="1">
    <location>
        <begin position="52"/>
        <end position="152"/>
    </location>
</feature>
<organism evidence="2">
    <name type="scientific">metagenome</name>
    <dbReference type="NCBI Taxonomy" id="256318"/>
    <lineage>
        <taxon>unclassified sequences</taxon>
        <taxon>metagenomes</taxon>
    </lineage>
</organism>
<dbReference type="GO" id="GO:0005509">
    <property type="term" value="F:calcium ion binding"/>
    <property type="evidence" value="ECO:0007669"/>
    <property type="project" value="InterPro"/>
</dbReference>
<reference evidence="2" key="1">
    <citation type="submission" date="2018-07" db="EMBL/GenBank/DDBJ databases">
        <authorList>
            <person name="Quirk P.G."/>
            <person name="Krulwich T.A."/>
        </authorList>
    </citation>
    <scope>NUCLEOTIDE SEQUENCE</scope>
</reference>
<dbReference type="Pfam" id="PF05345">
    <property type="entry name" value="He_PIG"/>
    <property type="match status" value="2"/>
</dbReference>
<dbReference type="InterPro" id="IPR018511">
    <property type="entry name" value="Hemolysin-typ_Ca-bd_CS"/>
</dbReference>
<dbReference type="InterPro" id="IPR015943">
    <property type="entry name" value="WD40/YVTN_repeat-like_dom_sf"/>
</dbReference>
<proteinExistence type="predicted"/>
<protein>
    <recommendedName>
        <fullName evidence="1">Dystroglycan-type cadherin-like domain-containing protein</fullName>
    </recommendedName>
</protein>
<dbReference type="InterPro" id="IPR015919">
    <property type="entry name" value="Cadherin-like_sf"/>
</dbReference>
<dbReference type="SMART" id="SM00736">
    <property type="entry name" value="CADG"/>
    <property type="match status" value="2"/>
</dbReference>
<dbReference type="PANTHER" id="PTHR39431:SF1">
    <property type="entry name" value="FRPA_C-RELATED PROTEIN"/>
    <property type="match status" value="1"/>
</dbReference>